<dbReference type="PROSITE" id="PS50110">
    <property type="entry name" value="RESPONSE_REGULATORY"/>
    <property type="match status" value="1"/>
</dbReference>
<reference evidence="7 8" key="1">
    <citation type="submission" date="2019-03" db="EMBL/GenBank/DDBJ databases">
        <title>Genomic Encyclopedia of Type Strains, Phase IV (KMG-IV): sequencing the most valuable type-strain genomes for metagenomic binning, comparative biology and taxonomic classification.</title>
        <authorList>
            <person name="Goeker M."/>
        </authorList>
    </citation>
    <scope>NUCLEOTIDE SEQUENCE [LARGE SCALE GENOMIC DNA]</scope>
    <source>
        <strain evidence="7 8">DSM 100556</strain>
    </source>
</reference>
<evidence type="ECO:0000256" key="5">
    <source>
        <dbReference type="PROSITE-ProRule" id="PRU00169"/>
    </source>
</evidence>
<dbReference type="SUPFAM" id="SSF52172">
    <property type="entry name" value="CheY-like"/>
    <property type="match status" value="1"/>
</dbReference>
<dbReference type="SUPFAM" id="SSF46894">
    <property type="entry name" value="C-terminal effector domain of the bipartite response regulators"/>
    <property type="match status" value="1"/>
</dbReference>
<evidence type="ECO:0000259" key="6">
    <source>
        <dbReference type="PROSITE" id="PS50110"/>
    </source>
</evidence>
<organism evidence="7 8">
    <name type="scientific">Kineothrix alysoides</name>
    <dbReference type="NCBI Taxonomy" id="1469948"/>
    <lineage>
        <taxon>Bacteria</taxon>
        <taxon>Bacillati</taxon>
        <taxon>Bacillota</taxon>
        <taxon>Clostridia</taxon>
        <taxon>Lachnospirales</taxon>
        <taxon>Lachnospiraceae</taxon>
        <taxon>Kineothrix</taxon>
    </lineage>
</organism>
<dbReference type="Gene3D" id="3.40.50.2300">
    <property type="match status" value="1"/>
</dbReference>
<dbReference type="GO" id="GO:0000160">
    <property type="term" value="P:phosphorelay signal transduction system"/>
    <property type="evidence" value="ECO:0007669"/>
    <property type="project" value="InterPro"/>
</dbReference>
<dbReference type="Proteomes" id="UP000295718">
    <property type="component" value="Unassembled WGS sequence"/>
</dbReference>
<dbReference type="EMBL" id="SLUO01000005">
    <property type="protein sequence ID" value="TCL59045.1"/>
    <property type="molecule type" value="Genomic_DNA"/>
</dbReference>
<protein>
    <recommendedName>
        <fullName evidence="1">Stage 0 sporulation protein A homolog</fullName>
    </recommendedName>
</protein>
<evidence type="ECO:0000256" key="4">
    <source>
        <dbReference type="ARBA" id="ARBA00024867"/>
    </source>
</evidence>
<dbReference type="Pfam" id="PF00196">
    <property type="entry name" value="GerE"/>
    <property type="match status" value="1"/>
</dbReference>
<gene>
    <name evidence="7" type="ORF">EDD76_105221</name>
</gene>
<dbReference type="GO" id="GO:0006355">
    <property type="term" value="P:regulation of DNA-templated transcription"/>
    <property type="evidence" value="ECO:0007669"/>
    <property type="project" value="InterPro"/>
</dbReference>
<dbReference type="InterPro" id="IPR001789">
    <property type="entry name" value="Sig_transdc_resp-reg_receiver"/>
</dbReference>
<keyword evidence="2 5" id="KW-0597">Phosphoprotein</keyword>
<accession>A0A4R1R147</accession>
<name>A0A4R1R147_9FIRM</name>
<dbReference type="InterPro" id="IPR050595">
    <property type="entry name" value="Bact_response_regulator"/>
</dbReference>
<comment type="caution">
    <text evidence="7">The sequence shown here is derived from an EMBL/GenBank/DDBJ whole genome shotgun (WGS) entry which is preliminary data.</text>
</comment>
<dbReference type="InterPro" id="IPR000792">
    <property type="entry name" value="Tscrpt_reg_LuxR_C"/>
</dbReference>
<evidence type="ECO:0000256" key="2">
    <source>
        <dbReference type="ARBA" id="ARBA00022553"/>
    </source>
</evidence>
<dbReference type="Gene3D" id="1.10.10.10">
    <property type="entry name" value="Winged helix-like DNA-binding domain superfamily/Winged helix DNA-binding domain"/>
    <property type="match status" value="1"/>
</dbReference>
<dbReference type="STRING" id="1469948.GCA_000732725_01926"/>
<evidence type="ECO:0000256" key="3">
    <source>
        <dbReference type="ARBA" id="ARBA00023125"/>
    </source>
</evidence>
<feature type="domain" description="Response regulatory" evidence="6">
    <location>
        <begin position="6"/>
        <end position="122"/>
    </location>
</feature>
<comment type="function">
    <text evidence="4">May play the central regulatory role in sporulation. It may be an element of the effector pathway responsible for the activation of sporulation genes in response to nutritional stress. Spo0A may act in concert with spo0H (a sigma factor) to control the expression of some genes that are critical to the sporulation process.</text>
</comment>
<evidence type="ECO:0000313" key="8">
    <source>
        <dbReference type="Proteomes" id="UP000295718"/>
    </source>
</evidence>
<dbReference type="Pfam" id="PF00072">
    <property type="entry name" value="Response_reg"/>
    <property type="match status" value="1"/>
</dbReference>
<dbReference type="InterPro" id="IPR011006">
    <property type="entry name" value="CheY-like_superfamily"/>
</dbReference>
<dbReference type="SMART" id="SM00421">
    <property type="entry name" value="HTH_LUXR"/>
    <property type="match status" value="1"/>
</dbReference>
<dbReference type="InterPro" id="IPR036388">
    <property type="entry name" value="WH-like_DNA-bd_sf"/>
</dbReference>
<dbReference type="RefSeq" id="WP_051869372.1">
    <property type="nucleotide sequence ID" value="NZ_JPNB01000001.1"/>
</dbReference>
<dbReference type="PANTHER" id="PTHR44591">
    <property type="entry name" value="STRESS RESPONSE REGULATOR PROTEIN 1"/>
    <property type="match status" value="1"/>
</dbReference>
<dbReference type="SMART" id="SM00448">
    <property type="entry name" value="REC"/>
    <property type="match status" value="1"/>
</dbReference>
<feature type="modified residue" description="4-aspartylphosphate" evidence="5">
    <location>
        <position position="55"/>
    </location>
</feature>
<dbReference type="PANTHER" id="PTHR44591:SF3">
    <property type="entry name" value="RESPONSE REGULATORY DOMAIN-CONTAINING PROTEIN"/>
    <property type="match status" value="1"/>
</dbReference>
<dbReference type="InterPro" id="IPR016032">
    <property type="entry name" value="Sig_transdc_resp-reg_C-effctor"/>
</dbReference>
<evidence type="ECO:0000313" key="7">
    <source>
        <dbReference type="EMBL" id="TCL59045.1"/>
    </source>
</evidence>
<keyword evidence="8" id="KW-1185">Reference proteome</keyword>
<dbReference type="GO" id="GO:0003677">
    <property type="term" value="F:DNA binding"/>
    <property type="evidence" value="ECO:0007669"/>
    <property type="project" value="UniProtKB-KW"/>
</dbReference>
<proteinExistence type="predicted"/>
<dbReference type="AlphaFoldDB" id="A0A4R1R147"/>
<evidence type="ECO:0000256" key="1">
    <source>
        <dbReference type="ARBA" id="ARBA00018672"/>
    </source>
</evidence>
<keyword evidence="3" id="KW-0238">DNA-binding</keyword>
<sequence>MADKYSVLIVDDDPVLLKMTGELLRKDYAVSCVKSGQAALQLLQTDYEPDIILLDVDMPCLSGFDTCQELHRQEKTKDVPVIFLTGVTRTEAELTGLSCGGVDYIRKPFVGEVLLARLKIHLENSKRWLQNVNTGREGGIDEEKFRRISDDLNDTEKKVLRLIVLGYTNQEIGEELSYSYNYVKKVVGIIYEKKNVNRRSDLKKLFQ</sequence>